<feature type="region of interest" description="Disordered" evidence="1">
    <location>
        <begin position="222"/>
        <end position="247"/>
    </location>
</feature>
<evidence type="ECO:0000256" key="1">
    <source>
        <dbReference type="SAM" id="MobiDB-lite"/>
    </source>
</evidence>
<proteinExistence type="evidence at transcript level"/>
<accession>A0A023G7W9</accession>
<sequence length="247" mass="26693">MSESVEPSIVIYRGATGIVTNVTDSSGIIEVQDQASPGSYESRKVEFTSAVFYRDGSLCLKELSEVLGRGDAVALDYMVGSNGSREEVRCDLVWQGMRPHGVLQQSPEEFGQHLQIQSPVHHGGPSYDDFQREIQEAGLCITEDVNPRRRRNNRSPSFIHAASSEASPTSSSGSIHGDHGLPNGVCGGNSLGSNGMFMSGISDVVLRRLAKIVAEELHALQQNDRATKSAVRDASTQTAERLVRPVP</sequence>
<reference evidence="2" key="1">
    <citation type="submission" date="2014-03" db="EMBL/GenBank/DDBJ databases">
        <title>The sialotranscriptome of Amblyomma triste, Amblyomma parvum and Amblyomma cajennense ticks, uncovered by 454-based RNA-seq.</title>
        <authorList>
            <person name="Garcia G.R."/>
            <person name="Gardinassi L.G."/>
            <person name="Ribeiro J.M."/>
            <person name="Anatriello E."/>
            <person name="Ferreira B.R."/>
            <person name="Moreira H.N."/>
            <person name="Mafra C."/>
            <person name="Olegario M.M."/>
            <person name="Szabo P.J."/>
            <person name="Miranda-Santos I.K."/>
            <person name="Maruyama S.R."/>
        </authorList>
    </citation>
    <scope>NUCLEOTIDE SEQUENCE</scope>
    <source>
        <strain evidence="2">Mato Grasso do Sul</strain>
        <tissue evidence="2">Salivary glands</tissue>
    </source>
</reference>
<organism evidence="2">
    <name type="scientific">Amblyomma triste</name>
    <name type="common">Neotropical tick</name>
    <dbReference type="NCBI Taxonomy" id="251400"/>
    <lineage>
        <taxon>Eukaryota</taxon>
        <taxon>Metazoa</taxon>
        <taxon>Ecdysozoa</taxon>
        <taxon>Arthropoda</taxon>
        <taxon>Chelicerata</taxon>
        <taxon>Arachnida</taxon>
        <taxon>Acari</taxon>
        <taxon>Parasitiformes</taxon>
        <taxon>Ixodida</taxon>
        <taxon>Ixodoidea</taxon>
        <taxon>Ixodidae</taxon>
        <taxon>Amblyomminae</taxon>
        <taxon>Amblyomma</taxon>
    </lineage>
</organism>
<feature type="region of interest" description="Disordered" evidence="1">
    <location>
        <begin position="160"/>
        <end position="181"/>
    </location>
</feature>
<name>A0A023G7W9_AMBTT</name>
<evidence type="ECO:0000313" key="2">
    <source>
        <dbReference type="EMBL" id="JAC29929.1"/>
    </source>
</evidence>
<protein>
    <submittedName>
        <fullName evidence="2">Uncharacterized protein</fullName>
    </submittedName>
</protein>
<dbReference type="EMBL" id="GBBM01005489">
    <property type="protein sequence ID" value="JAC29929.1"/>
    <property type="molecule type" value="mRNA"/>
</dbReference>
<dbReference type="AlphaFoldDB" id="A0A023G7W9"/>
<feature type="compositionally biased region" description="Low complexity" evidence="1">
    <location>
        <begin position="160"/>
        <end position="174"/>
    </location>
</feature>